<name>A0AB72U762_9PROT</name>
<dbReference type="SUPFAM" id="SSF52833">
    <property type="entry name" value="Thioredoxin-like"/>
    <property type="match status" value="1"/>
</dbReference>
<protein>
    <recommendedName>
        <fullName evidence="4">Arsenate reductase</fullName>
        <ecNumber evidence="4">1.20.4.1</ecNumber>
    </recommendedName>
</protein>
<dbReference type="InterPro" id="IPR006660">
    <property type="entry name" value="Arsenate_reductase-like"/>
</dbReference>
<sequence>MNMMVRIYHNPRCSKSRQTLALIEEQGITPDVIQYLDTPPTPQELNEILGRLGMAPEDILRKKEAKEEGIADLRGDALIEALCAHPRAIERPIVVNGHKAAIGRPPESVLKIL</sequence>
<evidence type="ECO:0000256" key="3">
    <source>
        <dbReference type="PROSITE-ProRule" id="PRU01282"/>
    </source>
</evidence>
<reference evidence="5 6" key="1">
    <citation type="journal article" date="2012" name="J. Bacteriol.">
        <title>Genome sequence of Thalassospira xiamenensis type strain M-5.</title>
        <authorList>
            <person name="Lai Q."/>
            <person name="Shao Z."/>
        </authorList>
    </citation>
    <scope>NUCLEOTIDE SEQUENCE [LARGE SCALE GENOMIC DNA]</scope>
    <source>
        <strain evidence="5 6">M-5</strain>
    </source>
</reference>
<keyword evidence="2 4" id="KW-0560">Oxidoreductase</keyword>
<dbReference type="Pfam" id="PF03960">
    <property type="entry name" value="ArsC"/>
    <property type="match status" value="1"/>
</dbReference>
<dbReference type="Gene3D" id="3.40.30.10">
    <property type="entry name" value="Glutaredoxin"/>
    <property type="match status" value="1"/>
</dbReference>
<comment type="catalytic activity">
    <reaction evidence="4">
        <text>[glutaredoxin]-dithiol + arsenate + glutathione + H(+) = glutathionyl-S-S-[glutaredoxin] + arsenite + H2O</text>
        <dbReference type="Rhea" id="RHEA:22016"/>
        <dbReference type="Rhea" id="RHEA-COMP:10729"/>
        <dbReference type="Rhea" id="RHEA-COMP:17668"/>
        <dbReference type="ChEBI" id="CHEBI:15377"/>
        <dbReference type="ChEBI" id="CHEBI:15378"/>
        <dbReference type="ChEBI" id="CHEBI:29242"/>
        <dbReference type="ChEBI" id="CHEBI:29950"/>
        <dbReference type="ChEBI" id="CHEBI:48597"/>
        <dbReference type="ChEBI" id="CHEBI:57925"/>
        <dbReference type="ChEBI" id="CHEBI:146199"/>
        <dbReference type="EC" id="1.20.4.1"/>
    </reaction>
</comment>
<comment type="similarity">
    <text evidence="1 3 4">Belongs to the ArsC family.</text>
</comment>
<proteinExistence type="inferred from homology"/>
<dbReference type="Proteomes" id="UP000007127">
    <property type="component" value="Chromosome"/>
</dbReference>
<gene>
    <name evidence="5" type="ORF">TH3_00185</name>
</gene>
<evidence type="ECO:0000256" key="2">
    <source>
        <dbReference type="ARBA" id="ARBA00023002"/>
    </source>
</evidence>
<dbReference type="InterPro" id="IPR006659">
    <property type="entry name" value="Arsenate_reductase"/>
</dbReference>
<evidence type="ECO:0000256" key="4">
    <source>
        <dbReference type="RuleBase" id="RU362029"/>
    </source>
</evidence>
<evidence type="ECO:0000256" key="1">
    <source>
        <dbReference type="ARBA" id="ARBA00007198"/>
    </source>
</evidence>
<evidence type="ECO:0000313" key="5">
    <source>
        <dbReference type="EMBL" id="AJD50163.1"/>
    </source>
</evidence>
<dbReference type="InterPro" id="IPR036249">
    <property type="entry name" value="Thioredoxin-like_sf"/>
</dbReference>
<accession>A0AB72U762</accession>
<dbReference type="EMBL" id="CP004388">
    <property type="protein sequence ID" value="AJD50163.1"/>
    <property type="molecule type" value="Genomic_DNA"/>
</dbReference>
<organism evidence="5 6">
    <name type="scientific">Thalassospira xiamenensis M-5 = DSM 17429</name>
    <dbReference type="NCBI Taxonomy" id="1123366"/>
    <lineage>
        <taxon>Bacteria</taxon>
        <taxon>Pseudomonadati</taxon>
        <taxon>Pseudomonadota</taxon>
        <taxon>Alphaproteobacteria</taxon>
        <taxon>Rhodospirillales</taxon>
        <taxon>Thalassospiraceae</taxon>
        <taxon>Thalassospira</taxon>
    </lineage>
</organism>
<dbReference type="AlphaFoldDB" id="A0AB72U762"/>
<dbReference type="PANTHER" id="PTHR30041">
    <property type="entry name" value="ARSENATE REDUCTASE"/>
    <property type="match status" value="1"/>
</dbReference>
<evidence type="ECO:0000313" key="6">
    <source>
        <dbReference type="Proteomes" id="UP000007127"/>
    </source>
</evidence>
<dbReference type="GO" id="GO:0008794">
    <property type="term" value="F:arsenate reductase (glutaredoxin) activity"/>
    <property type="evidence" value="ECO:0007669"/>
    <property type="project" value="UniProtKB-UniRule"/>
</dbReference>
<dbReference type="PANTHER" id="PTHR30041:SF4">
    <property type="entry name" value="ARSENATE REDUCTASE"/>
    <property type="match status" value="1"/>
</dbReference>
<dbReference type="CDD" id="cd03034">
    <property type="entry name" value="ArsC_ArsC"/>
    <property type="match status" value="1"/>
</dbReference>
<dbReference type="EC" id="1.20.4.1" evidence="4"/>
<dbReference type="NCBIfam" id="TIGR00014">
    <property type="entry name" value="arsC"/>
    <property type="match status" value="1"/>
</dbReference>
<dbReference type="KEGG" id="txi:TH3_00185"/>
<dbReference type="PROSITE" id="PS51353">
    <property type="entry name" value="ARSC"/>
    <property type="match status" value="1"/>
</dbReference>